<dbReference type="AlphaFoldDB" id="A0A381T015"/>
<dbReference type="Pfam" id="PF01476">
    <property type="entry name" value="LysM"/>
    <property type="match status" value="1"/>
</dbReference>
<protein>
    <recommendedName>
        <fullName evidence="1">LysM domain-containing protein</fullName>
    </recommendedName>
</protein>
<accession>A0A381T015</accession>
<evidence type="ECO:0000259" key="1">
    <source>
        <dbReference type="Pfam" id="PF01476"/>
    </source>
</evidence>
<feature type="domain" description="LysM" evidence="1">
    <location>
        <begin position="255"/>
        <end position="279"/>
    </location>
</feature>
<dbReference type="Gene3D" id="3.10.350.10">
    <property type="entry name" value="LysM domain"/>
    <property type="match status" value="1"/>
</dbReference>
<proteinExistence type="predicted"/>
<gene>
    <name evidence="2" type="ORF">METZ01_LOCUS61762</name>
</gene>
<reference evidence="2" key="1">
    <citation type="submission" date="2018-05" db="EMBL/GenBank/DDBJ databases">
        <authorList>
            <person name="Lanie J.A."/>
            <person name="Ng W.-L."/>
            <person name="Kazmierczak K.M."/>
            <person name="Andrzejewski T.M."/>
            <person name="Davidsen T.M."/>
            <person name="Wayne K.J."/>
            <person name="Tettelin H."/>
            <person name="Glass J.I."/>
            <person name="Rusch D."/>
            <person name="Podicherti R."/>
            <person name="Tsui H.-C.T."/>
            <person name="Winkler M.E."/>
        </authorList>
    </citation>
    <scope>NUCLEOTIDE SEQUENCE</scope>
</reference>
<dbReference type="CDD" id="cd00118">
    <property type="entry name" value="LysM"/>
    <property type="match status" value="1"/>
</dbReference>
<dbReference type="InterPro" id="IPR018392">
    <property type="entry name" value="LysM"/>
</dbReference>
<sequence length="334" mass="38453">MIFKKYLAAITGYFLLFNFHGFSTIQSAELNQAQIEILPLTSFLFANRDPMRAGWHRDPISKGVKNLKSVTEKPVGSLFVQLKPRLNEGEYQLALRVLRDGSHQFLRLREFTGGEPLNHKVYLTIPFEFLIGVIQGEAIRSLFPNDRVEAGGWLHQVTYAWETPELLEKVFTTSGNYTFHQESFKQGAQFTIPWNSLRSDLELEPLAVRDPLVIRRDDSGLRYAFYQIKPGDTLYSSVVIRFIGEKKHYVRSQNASDLLVLNGLADARHLSPGQYIKIPLEWIRPEYLYHVPSIYRSSEEFNSEKNVKSQQYLPYHILQPESGNSNGIDIISQR</sequence>
<organism evidence="2">
    <name type="scientific">marine metagenome</name>
    <dbReference type="NCBI Taxonomy" id="408172"/>
    <lineage>
        <taxon>unclassified sequences</taxon>
        <taxon>metagenomes</taxon>
        <taxon>ecological metagenomes</taxon>
    </lineage>
</organism>
<dbReference type="EMBL" id="UINC01003746">
    <property type="protein sequence ID" value="SVA08908.1"/>
    <property type="molecule type" value="Genomic_DNA"/>
</dbReference>
<name>A0A381T015_9ZZZZ</name>
<evidence type="ECO:0000313" key="2">
    <source>
        <dbReference type="EMBL" id="SVA08908.1"/>
    </source>
</evidence>
<dbReference type="InterPro" id="IPR036779">
    <property type="entry name" value="LysM_dom_sf"/>
</dbReference>